<evidence type="ECO:0000256" key="1">
    <source>
        <dbReference type="SAM" id="MobiDB-lite"/>
    </source>
</evidence>
<sequence>DVPVAFFYDGDNDPATDAELMATCEWDYDPDTLECLGEWVTYRGCIGLDGAGEPCDPDGVRKTISQSTIDQWTANPQWEIDYFDDVANLTLNYFITVDRKMNWPTPQQFVLRINTVASGAQDEDPTEPGDTPTDPGDDPTDPPAVEDEVDVAVTAVDVPRLKRGQSGEITVTLNNQYAGTAEGLLTLVVTDNKGNELDNYAVGFSTPDDTSSITLSFPWAAPSERTTVTVTATAEGVAGEKDLSDNSLSAVQRIN</sequence>
<dbReference type="EMBL" id="DSDO01000029">
    <property type="protein sequence ID" value="HDR46140.1"/>
    <property type="molecule type" value="Genomic_DNA"/>
</dbReference>
<gene>
    <name evidence="2" type="ORF">ENN94_00395</name>
</gene>
<dbReference type="InterPro" id="IPR013783">
    <property type="entry name" value="Ig-like_fold"/>
</dbReference>
<feature type="region of interest" description="Disordered" evidence="1">
    <location>
        <begin position="118"/>
        <end position="143"/>
    </location>
</feature>
<protein>
    <submittedName>
        <fullName evidence="2">Choice-of-anchor F family protein</fullName>
    </submittedName>
</protein>
<dbReference type="Proteomes" id="UP000886162">
    <property type="component" value="Unassembled WGS sequence"/>
</dbReference>
<name>A0A831LQR9_9BACT</name>
<organism evidence="2">
    <name type="scientific">Geoalkalibacter subterraneus</name>
    <dbReference type="NCBI Taxonomy" id="483547"/>
    <lineage>
        <taxon>Bacteria</taxon>
        <taxon>Pseudomonadati</taxon>
        <taxon>Thermodesulfobacteriota</taxon>
        <taxon>Desulfuromonadia</taxon>
        <taxon>Desulfuromonadales</taxon>
        <taxon>Geoalkalibacteraceae</taxon>
        <taxon>Geoalkalibacter</taxon>
    </lineage>
</organism>
<feature type="non-terminal residue" evidence="2">
    <location>
        <position position="1"/>
    </location>
</feature>
<evidence type="ECO:0000313" key="2">
    <source>
        <dbReference type="EMBL" id="HDR46140.1"/>
    </source>
</evidence>
<reference evidence="2" key="1">
    <citation type="journal article" date="2020" name="mSystems">
        <title>Genome- and Community-Level Interaction Insights into Carbon Utilization and Element Cycling Functions of Hydrothermarchaeota in Hydrothermal Sediment.</title>
        <authorList>
            <person name="Zhou Z."/>
            <person name="Liu Y."/>
            <person name="Xu W."/>
            <person name="Pan J."/>
            <person name="Luo Z.H."/>
            <person name="Li M."/>
        </authorList>
    </citation>
    <scope>NUCLEOTIDE SEQUENCE [LARGE SCALE GENOMIC DNA]</scope>
    <source>
        <strain evidence="2">SpSt-1220</strain>
    </source>
</reference>
<dbReference type="Gene3D" id="2.60.40.10">
    <property type="entry name" value="Immunoglobulins"/>
    <property type="match status" value="1"/>
</dbReference>
<dbReference type="NCBIfam" id="NF033657">
    <property type="entry name" value="choice_anch_F"/>
    <property type="match status" value="1"/>
</dbReference>
<accession>A0A831LQR9</accession>
<dbReference type="AlphaFoldDB" id="A0A831LQR9"/>
<proteinExistence type="predicted"/>
<comment type="caution">
    <text evidence="2">The sequence shown here is derived from an EMBL/GenBank/DDBJ whole genome shotgun (WGS) entry which is preliminary data.</text>
</comment>